<feature type="compositionally biased region" description="Basic residues" evidence="2">
    <location>
        <begin position="37"/>
        <end position="48"/>
    </location>
</feature>
<feature type="compositionally biased region" description="Acidic residues" evidence="2">
    <location>
        <begin position="208"/>
        <end position="219"/>
    </location>
</feature>
<proteinExistence type="predicted"/>
<organism evidence="3 4">
    <name type="scientific">Choanephora cucurbitarum</name>
    <dbReference type="NCBI Taxonomy" id="101091"/>
    <lineage>
        <taxon>Eukaryota</taxon>
        <taxon>Fungi</taxon>
        <taxon>Fungi incertae sedis</taxon>
        <taxon>Mucoromycota</taxon>
        <taxon>Mucoromycotina</taxon>
        <taxon>Mucoromycetes</taxon>
        <taxon>Mucorales</taxon>
        <taxon>Mucorineae</taxon>
        <taxon>Choanephoraceae</taxon>
        <taxon>Choanephoroideae</taxon>
        <taxon>Choanephora</taxon>
    </lineage>
</organism>
<sequence>MSSITEKKKKSSKSSSKPKKIAKKMTDEKSLGEPVKSTKKKVKSRKPKDKGLPTDEVKENLPNQEEKLNGIDEAQQSVKDVVDKNSQGDAIGEAKEQAQEKVNELEQAMDSDDEFYSSDNDALTTMNAIMEYNRQLIQRLNELEANAESKGQEVSKQSVQETVQDTYNDIKAKYEKKQDENGVNHSFELPIGDMMKGYGNFQTEAIPEEDAVDNSEKDEEATVHSGADEANKFSIGSGGKDDIVVKVEATKNGIMFAIHIPRN</sequence>
<protein>
    <submittedName>
        <fullName evidence="3">Uncharacterized protein</fullName>
    </submittedName>
</protein>
<feature type="coiled-coil region" evidence="1">
    <location>
        <begin position="88"/>
        <end position="180"/>
    </location>
</feature>
<keyword evidence="1" id="KW-0175">Coiled coil</keyword>
<keyword evidence="4" id="KW-1185">Reference proteome</keyword>
<feature type="compositionally biased region" description="Basic and acidic residues" evidence="2">
    <location>
        <begin position="49"/>
        <end position="70"/>
    </location>
</feature>
<name>A0A1C7N4N8_9FUNG</name>
<feature type="region of interest" description="Disordered" evidence="2">
    <location>
        <begin position="208"/>
        <end position="238"/>
    </location>
</feature>
<reference evidence="3 4" key="1">
    <citation type="submission" date="2016-03" db="EMBL/GenBank/DDBJ databases">
        <title>Choanephora cucurbitarum.</title>
        <authorList>
            <person name="Min B."/>
            <person name="Park H."/>
            <person name="Park J.-H."/>
            <person name="Shin H.-D."/>
            <person name="Choi I.-G."/>
        </authorList>
    </citation>
    <scope>NUCLEOTIDE SEQUENCE [LARGE SCALE GENOMIC DNA]</scope>
    <source>
        <strain evidence="3 4">KUS-F28377</strain>
    </source>
</reference>
<comment type="caution">
    <text evidence="3">The sequence shown here is derived from an EMBL/GenBank/DDBJ whole genome shotgun (WGS) entry which is preliminary data.</text>
</comment>
<dbReference type="Proteomes" id="UP000093000">
    <property type="component" value="Unassembled WGS sequence"/>
</dbReference>
<gene>
    <name evidence="3" type="ORF">A0J61_09682</name>
</gene>
<dbReference type="InParanoid" id="A0A1C7N4N8"/>
<accession>A0A1C7N4N8</accession>
<evidence type="ECO:0000256" key="2">
    <source>
        <dbReference type="SAM" id="MobiDB-lite"/>
    </source>
</evidence>
<evidence type="ECO:0000313" key="3">
    <source>
        <dbReference type="EMBL" id="OBZ82274.1"/>
    </source>
</evidence>
<evidence type="ECO:0000313" key="4">
    <source>
        <dbReference type="Proteomes" id="UP000093000"/>
    </source>
</evidence>
<feature type="compositionally biased region" description="Basic and acidic residues" evidence="2">
    <location>
        <begin position="220"/>
        <end position="231"/>
    </location>
</feature>
<dbReference type="EMBL" id="LUGH01000907">
    <property type="protein sequence ID" value="OBZ82274.1"/>
    <property type="molecule type" value="Genomic_DNA"/>
</dbReference>
<dbReference type="OrthoDB" id="2268890at2759"/>
<feature type="region of interest" description="Disordered" evidence="2">
    <location>
        <begin position="1"/>
        <end position="76"/>
    </location>
</feature>
<evidence type="ECO:0000256" key="1">
    <source>
        <dbReference type="SAM" id="Coils"/>
    </source>
</evidence>
<feature type="compositionally biased region" description="Basic residues" evidence="2">
    <location>
        <begin position="7"/>
        <end position="23"/>
    </location>
</feature>
<dbReference type="AlphaFoldDB" id="A0A1C7N4N8"/>